<evidence type="ECO:0000313" key="9">
    <source>
        <dbReference type="Proteomes" id="UP000076420"/>
    </source>
</evidence>
<dbReference type="KEGG" id="bgt:106058871"/>
<organism evidence="8 9">
    <name type="scientific">Biomphalaria glabrata</name>
    <name type="common">Bloodfluke planorb</name>
    <name type="synonym">Freshwater snail</name>
    <dbReference type="NCBI Taxonomy" id="6526"/>
    <lineage>
        <taxon>Eukaryota</taxon>
        <taxon>Metazoa</taxon>
        <taxon>Spiralia</taxon>
        <taxon>Lophotrochozoa</taxon>
        <taxon>Mollusca</taxon>
        <taxon>Gastropoda</taxon>
        <taxon>Heterobranchia</taxon>
        <taxon>Euthyneura</taxon>
        <taxon>Panpulmonata</taxon>
        <taxon>Hygrophila</taxon>
        <taxon>Lymnaeoidea</taxon>
        <taxon>Planorbidae</taxon>
        <taxon>Biomphalaria</taxon>
    </lineage>
</organism>
<evidence type="ECO:0000313" key="8">
    <source>
        <dbReference type="EnsemblMetazoa" id="BGLB028297-PA"/>
    </source>
</evidence>
<evidence type="ECO:0000256" key="1">
    <source>
        <dbReference type="ARBA" id="ARBA00004370"/>
    </source>
</evidence>
<keyword evidence="2 6" id="KW-0812">Transmembrane</keyword>
<name>A0A2C9L8X0_BIOGL</name>
<feature type="transmembrane region" description="Helical" evidence="6">
    <location>
        <begin position="89"/>
        <end position="111"/>
    </location>
</feature>
<keyword evidence="10" id="KW-1185">Reference proteome</keyword>
<feature type="transmembrane region" description="Helical" evidence="6">
    <location>
        <begin position="272"/>
        <end position="295"/>
    </location>
</feature>
<evidence type="ECO:0000313" key="15">
    <source>
        <dbReference type="RefSeq" id="XP_055859947.1"/>
    </source>
</evidence>
<dbReference type="InterPro" id="IPR052954">
    <property type="entry name" value="GPCR-Ligand_Int"/>
</dbReference>
<dbReference type="RefSeq" id="XP_055859951.1">
    <property type="nucleotide sequence ID" value="XM_056003976.1"/>
</dbReference>
<evidence type="ECO:0000313" key="19">
    <source>
        <dbReference type="RefSeq" id="XP_055859951.1"/>
    </source>
</evidence>
<dbReference type="VEuPathDB" id="VectorBase:BGLB028297"/>
<dbReference type="EnsemblMetazoa" id="BGLB028297-RA">
    <property type="protein sequence ID" value="BGLB028297-PA"/>
    <property type="gene ID" value="BGLB028297"/>
</dbReference>
<evidence type="ECO:0000256" key="3">
    <source>
        <dbReference type="ARBA" id="ARBA00022989"/>
    </source>
</evidence>
<dbReference type="PANTHER" id="PTHR46641">
    <property type="entry name" value="FMRFAMIDE RECEPTOR-RELATED"/>
    <property type="match status" value="1"/>
</dbReference>
<evidence type="ECO:0000256" key="6">
    <source>
        <dbReference type="SAM" id="Phobius"/>
    </source>
</evidence>
<dbReference type="RefSeq" id="XP_055859945.1">
    <property type="nucleotide sequence ID" value="XM_056003970.1"/>
</dbReference>
<dbReference type="CDD" id="cd14978">
    <property type="entry name" value="7tmA_FMRFamide_R-like"/>
    <property type="match status" value="1"/>
</dbReference>
<dbReference type="RefSeq" id="XP_055859950.1">
    <property type="nucleotide sequence ID" value="XM_056003975.1"/>
</dbReference>
<dbReference type="RefSeq" id="XP_055859944.1">
    <property type="nucleotide sequence ID" value="XM_056003969.1"/>
</dbReference>
<feature type="transmembrane region" description="Helical" evidence="6">
    <location>
        <begin position="173"/>
        <end position="193"/>
    </location>
</feature>
<evidence type="ECO:0000313" key="20">
    <source>
        <dbReference type="RefSeq" id="XP_055859952.1"/>
    </source>
</evidence>
<feature type="transmembrane region" description="Helical" evidence="6">
    <location>
        <begin position="315"/>
        <end position="339"/>
    </location>
</feature>
<evidence type="ECO:0000313" key="10">
    <source>
        <dbReference type="Proteomes" id="UP001165740"/>
    </source>
</evidence>
<dbReference type="AlphaFoldDB" id="A0A2C9L8X0"/>
<dbReference type="InterPro" id="IPR000276">
    <property type="entry name" value="GPCR_Rhodpsn"/>
</dbReference>
<feature type="transmembrane region" description="Helical" evidence="6">
    <location>
        <begin position="131"/>
        <end position="152"/>
    </location>
</feature>
<gene>
    <name evidence="8" type="primary">106058871</name>
    <name evidence="11 12 13 14 15 16 17 18 19 20 21" type="synonym">LOC106058871</name>
</gene>
<dbReference type="PROSITE" id="PS50262">
    <property type="entry name" value="G_PROTEIN_RECEP_F1_2"/>
    <property type="match status" value="1"/>
</dbReference>
<dbReference type="RefSeq" id="XP_055859949.1">
    <property type="nucleotide sequence ID" value="XM_056003974.1"/>
</dbReference>
<evidence type="ECO:0000256" key="2">
    <source>
        <dbReference type="ARBA" id="ARBA00022692"/>
    </source>
</evidence>
<dbReference type="Proteomes" id="UP000076420">
    <property type="component" value="Unassembled WGS sequence"/>
</dbReference>
<dbReference type="PRINTS" id="PR00237">
    <property type="entry name" value="GPCRRHODOPSN"/>
</dbReference>
<evidence type="ECO:0000313" key="13">
    <source>
        <dbReference type="RefSeq" id="XP_055859945.1"/>
    </source>
</evidence>
<dbReference type="VEuPathDB" id="VectorBase:BGLAX_049366"/>
<dbReference type="Pfam" id="PF00001">
    <property type="entry name" value="7tm_1"/>
    <property type="match status" value="1"/>
</dbReference>
<evidence type="ECO:0000256" key="4">
    <source>
        <dbReference type="ARBA" id="ARBA00023136"/>
    </source>
</evidence>
<dbReference type="STRING" id="6526.A0A2C9L8X0"/>
<reference evidence="8" key="1">
    <citation type="submission" date="2020-05" db="UniProtKB">
        <authorList>
            <consortium name="EnsemblMetazoa"/>
        </authorList>
    </citation>
    <scope>IDENTIFICATION</scope>
    <source>
        <strain evidence="8">BB02</strain>
    </source>
</reference>
<dbReference type="Proteomes" id="UP001165740">
    <property type="component" value="Chromosome 11"/>
</dbReference>
<keyword evidence="4 6" id="KW-0472">Membrane</keyword>
<dbReference type="RefSeq" id="XP_055859948.1">
    <property type="nucleotide sequence ID" value="XM_056003973.1"/>
</dbReference>
<dbReference type="InterPro" id="IPR017452">
    <property type="entry name" value="GPCR_Rhodpsn_7TM"/>
</dbReference>
<feature type="domain" description="G-protein coupled receptors family 1 profile" evidence="7">
    <location>
        <begin position="69"/>
        <end position="328"/>
    </location>
</feature>
<evidence type="ECO:0000313" key="21">
    <source>
        <dbReference type="RefSeq" id="XP_055859953.1"/>
    </source>
</evidence>
<evidence type="ECO:0000313" key="17">
    <source>
        <dbReference type="RefSeq" id="XP_055859949.1"/>
    </source>
</evidence>
<evidence type="ECO:0000313" key="14">
    <source>
        <dbReference type="RefSeq" id="XP_055859946.1"/>
    </source>
</evidence>
<evidence type="ECO:0000313" key="18">
    <source>
        <dbReference type="RefSeq" id="XP_055859950.1"/>
    </source>
</evidence>
<evidence type="ECO:0000313" key="11">
    <source>
        <dbReference type="RefSeq" id="XP_055859942.1"/>
    </source>
</evidence>
<dbReference type="RefSeq" id="XP_055859952.1">
    <property type="nucleotide sequence ID" value="XM_056003977.1"/>
</dbReference>
<dbReference type="RefSeq" id="XP_055859953.1">
    <property type="nucleotide sequence ID" value="XM_056003978.1"/>
</dbReference>
<feature type="region of interest" description="Disordered" evidence="5">
    <location>
        <begin position="354"/>
        <end position="396"/>
    </location>
</feature>
<proteinExistence type="predicted"/>
<comment type="subcellular location">
    <subcellularLocation>
        <location evidence="1">Membrane</location>
    </subcellularLocation>
</comment>
<dbReference type="PANTHER" id="PTHR46641:SF2">
    <property type="entry name" value="FMRFAMIDE RECEPTOR"/>
    <property type="match status" value="1"/>
</dbReference>
<dbReference type="OMA" id="FVVCIMP"/>
<dbReference type="GO" id="GO:0004930">
    <property type="term" value="F:G protein-coupled receptor activity"/>
    <property type="evidence" value="ECO:0007669"/>
    <property type="project" value="InterPro"/>
</dbReference>
<evidence type="ECO:0000313" key="12">
    <source>
        <dbReference type="RefSeq" id="XP_055859944.1"/>
    </source>
</evidence>
<dbReference type="Gene3D" id="1.20.1070.10">
    <property type="entry name" value="Rhodopsin 7-helix transmembrane proteins"/>
    <property type="match status" value="1"/>
</dbReference>
<dbReference type="RefSeq" id="XP_055859942.1">
    <property type="nucleotide sequence ID" value="XM_056003967.1"/>
</dbReference>
<dbReference type="SUPFAM" id="SSF81321">
    <property type="entry name" value="Family A G protein-coupled receptor-like"/>
    <property type="match status" value="1"/>
</dbReference>
<dbReference type="RefSeq" id="XP_055859947.1">
    <property type="nucleotide sequence ID" value="XM_056003972.1"/>
</dbReference>
<dbReference type="GO" id="GO:0016020">
    <property type="term" value="C:membrane"/>
    <property type="evidence" value="ECO:0007669"/>
    <property type="project" value="UniProtKB-SubCell"/>
</dbReference>
<feature type="transmembrane region" description="Helical" evidence="6">
    <location>
        <begin position="56"/>
        <end position="77"/>
    </location>
</feature>
<feature type="transmembrane region" description="Helical" evidence="6">
    <location>
        <begin position="233"/>
        <end position="251"/>
    </location>
</feature>
<accession>A0A2C9L8X0</accession>
<dbReference type="OrthoDB" id="10011262at2759"/>
<evidence type="ECO:0000313" key="16">
    <source>
        <dbReference type="RefSeq" id="XP_055859948.1"/>
    </source>
</evidence>
<keyword evidence="3 6" id="KW-1133">Transmembrane helix</keyword>
<protein>
    <submittedName>
        <fullName evidence="11 12">Probable G-protein coupled receptor B0563.6</fullName>
    </submittedName>
</protein>
<sequence length="396" mass="44875">MTSYFIEDSTLINVITNVTLPWIPPEMKQKEDLSCAQNRSDEHITFYENARFVTGLIVYPIGCIIGITGNILALIVFNHRDMRTSTNVYLSSLAVSDTIKLLNDAMYFMIVAVGMNDASLSQTMMSSLYPVAHYVFNMAVCVTAWLTVSVAVERYISVCYPSRAKDLCTTRRARLVCTFVFLSMSIFAVPSALRYEMRTIFDKALNVTCALIVATDLGNNNQFMIPYSWINNSLRGIIPVFILVFLNVNIINELRKERVKGKKFTARNRITLMLIVIIFMFLICITPDAILSTFFNKGYVDEENLFKGIREITDSLLVVNSALSFMVYCAMSSVFRVTFAKIFFKFRARPPHPEAMHLNRRSPSQKHTPTVESPDVVRANGSSKHEIHSNGGEEYL</sequence>
<dbReference type="RefSeq" id="XP_055859946.1">
    <property type="nucleotide sequence ID" value="XM_056003971.1"/>
</dbReference>
<keyword evidence="11 12" id="KW-0675">Receptor</keyword>
<evidence type="ECO:0000259" key="7">
    <source>
        <dbReference type="PROSITE" id="PS50262"/>
    </source>
</evidence>
<evidence type="ECO:0000256" key="5">
    <source>
        <dbReference type="SAM" id="MobiDB-lite"/>
    </source>
</evidence>
<reference evidence="11 12" key="2">
    <citation type="submission" date="2025-04" db="UniProtKB">
        <authorList>
            <consortium name="RefSeq"/>
        </authorList>
    </citation>
    <scope>IDENTIFICATION</scope>
</reference>